<dbReference type="SUPFAM" id="SSF69179">
    <property type="entry name" value="Integrin domains"/>
    <property type="match status" value="1"/>
</dbReference>
<evidence type="ECO:0000256" key="5">
    <source>
        <dbReference type="SAM" id="MobiDB-lite"/>
    </source>
</evidence>
<evidence type="ECO:0000256" key="4">
    <source>
        <dbReference type="ARBA" id="ARBA00023180"/>
    </source>
</evidence>
<name>L7N0T8_CIOIN</name>
<protein>
    <recommendedName>
        <fullName evidence="7">Integrin alpha third immunoglobulin-like domain-containing protein</fullName>
    </recommendedName>
</protein>
<dbReference type="AlphaFoldDB" id="L7N0T8"/>
<dbReference type="GO" id="GO:0008305">
    <property type="term" value="C:integrin complex"/>
    <property type="evidence" value="ECO:0000318"/>
    <property type="project" value="GO_Central"/>
</dbReference>
<reference evidence="9" key="1">
    <citation type="journal article" date="2002" name="Science">
        <title>The draft genome of Ciona intestinalis: insights into chordate and vertebrate origins.</title>
        <authorList>
            <person name="Dehal P."/>
            <person name="Satou Y."/>
            <person name="Campbell R.K."/>
            <person name="Chapman J."/>
            <person name="Degnan B."/>
            <person name="De Tomaso A."/>
            <person name="Davidson B."/>
            <person name="Di Gregorio A."/>
            <person name="Gelpke M."/>
            <person name="Goodstein D.M."/>
            <person name="Harafuji N."/>
            <person name="Hastings K.E."/>
            <person name="Ho I."/>
            <person name="Hotta K."/>
            <person name="Huang W."/>
            <person name="Kawashima T."/>
            <person name="Lemaire P."/>
            <person name="Martinez D."/>
            <person name="Meinertzhagen I.A."/>
            <person name="Necula S."/>
            <person name="Nonaka M."/>
            <person name="Putnam N."/>
            <person name="Rash S."/>
            <person name="Saiga H."/>
            <person name="Satake M."/>
            <person name="Terry A."/>
            <person name="Yamada L."/>
            <person name="Wang H.G."/>
            <person name="Awazu S."/>
            <person name="Azumi K."/>
            <person name="Boore J."/>
            <person name="Branno M."/>
            <person name="Chin-Bow S."/>
            <person name="DeSantis R."/>
            <person name="Doyle S."/>
            <person name="Francino P."/>
            <person name="Keys D.N."/>
            <person name="Haga S."/>
            <person name="Hayashi H."/>
            <person name="Hino K."/>
            <person name="Imai K.S."/>
            <person name="Inaba K."/>
            <person name="Kano S."/>
            <person name="Kobayashi K."/>
            <person name="Kobayashi M."/>
            <person name="Lee B.I."/>
            <person name="Makabe K.W."/>
            <person name="Manohar C."/>
            <person name="Matassi G."/>
            <person name="Medina M."/>
            <person name="Mochizuki Y."/>
            <person name="Mount S."/>
            <person name="Morishita T."/>
            <person name="Miura S."/>
            <person name="Nakayama A."/>
            <person name="Nishizaka S."/>
            <person name="Nomoto H."/>
            <person name="Ohta F."/>
            <person name="Oishi K."/>
            <person name="Rigoutsos I."/>
            <person name="Sano M."/>
            <person name="Sasaki A."/>
            <person name="Sasakura Y."/>
            <person name="Shoguchi E."/>
            <person name="Shin-i T."/>
            <person name="Spagnuolo A."/>
            <person name="Stainier D."/>
            <person name="Suzuki M.M."/>
            <person name="Tassy O."/>
            <person name="Takatori N."/>
            <person name="Tokuoka M."/>
            <person name="Yagi K."/>
            <person name="Yoshizaki F."/>
            <person name="Wada S."/>
            <person name="Zhang C."/>
            <person name="Hyatt P.D."/>
            <person name="Larimer F."/>
            <person name="Detter C."/>
            <person name="Doggett N."/>
            <person name="Glavina T."/>
            <person name="Hawkins T."/>
            <person name="Richardson P."/>
            <person name="Lucas S."/>
            <person name="Kohara Y."/>
            <person name="Levine M."/>
            <person name="Satoh N."/>
            <person name="Rokhsar D.S."/>
        </authorList>
    </citation>
    <scope>NUCLEOTIDE SEQUENCE [LARGE SCALE GENOMIC DNA]</scope>
</reference>
<dbReference type="Proteomes" id="UP000008144">
    <property type="component" value="Chromosome 9"/>
</dbReference>
<comment type="subcellular location">
    <subcellularLocation>
        <location evidence="1">Membrane</location>
        <topology evidence="1">Single-pass type I membrane protein</topology>
    </subcellularLocation>
</comment>
<reference evidence="8" key="2">
    <citation type="journal article" date="2008" name="Genome Biol.">
        <title>Improved genome assembly and evidence-based global gene model set for the chordate Ciona intestinalis: new insight into intron and operon populations.</title>
        <authorList>
            <person name="Satou Y."/>
            <person name="Mineta K."/>
            <person name="Ogasawara M."/>
            <person name="Sasakura Y."/>
            <person name="Shoguchi E."/>
            <person name="Ueno K."/>
            <person name="Yamada L."/>
            <person name="Matsumoto J."/>
            <person name="Wasserscheid J."/>
            <person name="Dewar K."/>
            <person name="Wiley G.B."/>
            <person name="Macmil S.L."/>
            <person name="Roe B.A."/>
            <person name="Zeller R.W."/>
            <person name="Hastings K.E."/>
            <person name="Lemaire P."/>
            <person name="Lindquist E."/>
            <person name="Endo T."/>
            <person name="Hotta K."/>
            <person name="Inaba K."/>
        </authorList>
    </citation>
    <scope>NUCLEOTIDE SEQUENCE [LARGE SCALE GENOMIC DNA]</scope>
    <source>
        <strain evidence="8">wild type</strain>
    </source>
</reference>
<keyword evidence="4" id="KW-0325">Glycoprotein</keyword>
<feature type="region of interest" description="Disordered" evidence="5">
    <location>
        <begin position="518"/>
        <end position="555"/>
    </location>
</feature>
<feature type="compositionally biased region" description="Basic and acidic residues" evidence="5">
    <location>
        <begin position="518"/>
        <end position="537"/>
    </location>
</feature>
<evidence type="ECO:0000259" key="7">
    <source>
        <dbReference type="Pfam" id="PF20806"/>
    </source>
</evidence>
<keyword evidence="3 6" id="KW-0472">Membrane</keyword>
<organism evidence="8 9">
    <name type="scientific">Ciona intestinalis</name>
    <name type="common">Transparent sea squirt</name>
    <name type="synonym">Ascidia intestinalis</name>
    <dbReference type="NCBI Taxonomy" id="7719"/>
    <lineage>
        <taxon>Eukaryota</taxon>
        <taxon>Metazoa</taxon>
        <taxon>Chordata</taxon>
        <taxon>Tunicata</taxon>
        <taxon>Ascidiacea</taxon>
        <taxon>Phlebobranchia</taxon>
        <taxon>Cionidae</taxon>
        <taxon>Ciona</taxon>
    </lineage>
</organism>
<keyword evidence="9" id="KW-1185">Reference proteome</keyword>
<accession>L7N0T8</accession>
<dbReference type="GeneTree" id="ENSGT00940000165133"/>
<dbReference type="HOGENOM" id="CLU_511842_0_0_1"/>
<dbReference type="GO" id="GO:0009986">
    <property type="term" value="C:cell surface"/>
    <property type="evidence" value="ECO:0000318"/>
    <property type="project" value="GO_Central"/>
</dbReference>
<feature type="transmembrane region" description="Helical" evidence="6">
    <location>
        <begin position="485"/>
        <end position="508"/>
    </location>
</feature>
<dbReference type="Gene3D" id="2.60.40.1530">
    <property type="entry name" value="ntegrin, alpha v. Chain A, domain 4"/>
    <property type="match status" value="1"/>
</dbReference>
<dbReference type="GO" id="GO:0007229">
    <property type="term" value="P:integrin-mediated signaling pathway"/>
    <property type="evidence" value="ECO:0000318"/>
    <property type="project" value="GO_Central"/>
</dbReference>
<evidence type="ECO:0000256" key="6">
    <source>
        <dbReference type="SAM" id="Phobius"/>
    </source>
</evidence>
<dbReference type="Gene3D" id="1.20.5.930">
    <property type="entry name" value="Bicelle-embedded integrin alpha(iib) transmembrane segment"/>
    <property type="match status" value="1"/>
</dbReference>
<reference evidence="8" key="4">
    <citation type="submission" date="2025-09" db="UniProtKB">
        <authorList>
            <consortium name="Ensembl"/>
        </authorList>
    </citation>
    <scope>IDENTIFICATION</scope>
</reference>
<dbReference type="Pfam" id="PF20806">
    <property type="entry name" value="Integrin_A_Ig_3"/>
    <property type="match status" value="1"/>
</dbReference>
<dbReference type="GO" id="GO:0098609">
    <property type="term" value="P:cell-cell adhesion"/>
    <property type="evidence" value="ECO:0000318"/>
    <property type="project" value="GO_Central"/>
</dbReference>
<dbReference type="PANTHER" id="PTHR23220">
    <property type="entry name" value="INTEGRIN ALPHA"/>
    <property type="match status" value="1"/>
</dbReference>
<evidence type="ECO:0000313" key="9">
    <source>
        <dbReference type="Proteomes" id="UP000008144"/>
    </source>
</evidence>
<keyword evidence="2" id="KW-0401">Integrin</keyword>
<evidence type="ECO:0000256" key="1">
    <source>
        <dbReference type="ARBA" id="ARBA00004479"/>
    </source>
</evidence>
<dbReference type="EMBL" id="EAAA01002975">
    <property type="status" value="NOT_ANNOTATED_CDS"/>
    <property type="molecule type" value="Genomic_DNA"/>
</dbReference>
<dbReference type="InterPro" id="IPR032695">
    <property type="entry name" value="Integrin_dom_sf"/>
</dbReference>
<keyword evidence="6" id="KW-0812">Transmembrane</keyword>
<reference evidence="8" key="3">
    <citation type="submission" date="2025-08" db="UniProtKB">
        <authorList>
            <consortium name="Ensembl"/>
        </authorList>
    </citation>
    <scope>IDENTIFICATION</scope>
</reference>
<keyword evidence="6" id="KW-1133">Transmembrane helix</keyword>
<dbReference type="PANTHER" id="PTHR23220:SF133">
    <property type="entry name" value="INTEGRIN ALPHA-PS2"/>
    <property type="match status" value="1"/>
</dbReference>
<dbReference type="GO" id="GO:0038023">
    <property type="term" value="F:signaling receptor activity"/>
    <property type="evidence" value="ECO:0000318"/>
    <property type="project" value="GO_Central"/>
</dbReference>
<feature type="domain" description="Integrin alpha third immunoglobulin-like" evidence="7">
    <location>
        <begin position="302"/>
        <end position="463"/>
    </location>
</feature>
<evidence type="ECO:0000256" key="3">
    <source>
        <dbReference type="ARBA" id="ARBA00023136"/>
    </source>
</evidence>
<dbReference type="OMA" id="NITHDHT"/>
<dbReference type="STRING" id="7719.ENSCINP00000019503"/>
<dbReference type="InParanoid" id="L7N0T8"/>
<proteinExistence type="predicted"/>
<sequence length="555" mass="61207">INVTMKLDSLLGNQGNKRLVFAGTTSSIHIKVYNVTSSRVCFTLPVQLNPAYFESTLSTGDFGIVSRLEVSYDYTTSHKNTIMSAMLDPWSPRVTTADWSFQKKCSEMKGTRCSHDLKIETAYSVPSHVVMSQPLILGSNPGLLSINVTITNLGPDHSYFTRINVVGNLDLTKVVGTCVTIIGQTNMPNDTTVTFKSANSNLPGFMFKDEKCFFILEYSLESLTKKAIVREILLKGSVYSGANDTANVIDPMMHNNQFELRKQVFYTATIAHTSNSVPNSMFYNRTVSPLASIHNINNEFLGGSTYAVFHKHSIENRGPNLVAKASLVFTWPRQTKEGLPLLYLYHFQCLPLTLCHCATMEKVNEYGLAINNGTGLKNISIDFNSNTVLPTDTTCNDVKCDSITCTVNQLGKFSTVVVTSSFKVWLPTLTQNNLATKLSSKTSFNVTDSPIYNLAATTTTATTVVSKYLPPVPPIDQSKLDIGPLIGAIVGGIVLLVVIMLIMWKVGFFKSKYAKMRREAENTDDNHESEHKDDSHAGAENTDDNEITVQTNADE</sequence>
<dbReference type="InterPro" id="IPR048286">
    <property type="entry name" value="Integrin_alpha_Ig-like_3"/>
</dbReference>
<evidence type="ECO:0000256" key="2">
    <source>
        <dbReference type="ARBA" id="ARBA00023037"/>
    </source>
</evidence>
<dbReference type="Ensembl" id="ENSCINT00000019503.3">
    <property type="protein sequence ID" value="ENSCINP00000019503.3"/>
    <property type="gene ID" value="ENSCING00000009593.3"/>
</dbReference>
<dbReference type="Gene3D" id="2.60.40.1460">
    <property type="entry name" value="Integrin domains. Chain A, domain 2"/>
    <property type="match status" value="1"/>
</dbReference>
<evidence type="ECO:0000313" key="8">
    <source>
        <dbReference type="Ensembl" id="ENSCINP00000019503.3"/>
    </source>
</evidence>